<evidence type="ECO:0000313" key="2">
    <source>
        <dbReference type="EMBL" id="MBB5694219.1"/>
    </source>
</evidence>
<evidence type="ECO:0000313" key="3">
    <source>
        <dbReference type="Proteomes" id="UP000580654"/>
    </source>
</evidence>
<keyword evidence="1" id="KW-0472">Membrane</keyword>
<dbReference type="Pfam" id="PF10947">
    <property type="entry name" value="DUF2628"/>
    <property type="match status" value="1"/>
</dbReference>
<gene>
    <name evidence="2" type="ORF">FHS87_002264</name>
</gene>
<reference evidence="2 3" key="1">
    <citation type="submission" date="2020-08" db="EMBL/GenBank/DDBJ databases">
        <title>Genomic Encyclopedia of Type Strains, Phase IV (KMG-IV): sequencing the most valuable type-strain genomes for metagenomic binning, comparative biology and taxonomic classification.</title>
        <authorList>
            <person name="Goeker M."/>
        </authorList>
    </citation>
    <scope>NUCLEOTIDE SEQUENCE [LARGE SCALE GENOMIC DNA]</scope>
    <source>
        <strain evidence="2 3">DSM 25622</strain>
    </source>
</reference>
<proteinExistence type="predicted"/>
<protein>
    <recommendedName>
        <fullName evidence="4">DUF2628 domain-containing protein</fullName>
    </recommendedName>
</protein>
<comment type="caution">
    <text evidence="2">The sequence shown here is derived from an EMBL/GenBank/DDBJ whole genome shotgun (WGS) entry which is preliminary data.</text>
</comment>
<sequence length="121" mass="13475">MRVFTVHARGGDKPRTELVREGFSFPATLFGPLWLLWKGLWLALLGYLILGTAIAFLPDPWEGWAGLAMQLLLGFHARDLQRWTLRRGGLVETGAVVAPDEELALLRLLRARPDLARGAMA</sequence>
<feature type="transmembrane region" description="Helical" evidence="1">
    <location>
        <begin position="39"/>
        <end position="57"/>
    </location>
</feature>
<dbReference type="RefSeq" id="WP_184517910.1">
    <property type="nucleotide sequence ID" value="NZ_JACIJD010000009.1"/>
</dbReference>
<evidence type="ECO:0008006" key="4">
    <source>
        <dbReference type="Google" id="ProtNLM"/>
    </source>
</evidence>
<keyword evidence="3" id="KW-1185">Reference proteome</keyword>
<dbReference type="Proteomes" id="UP000580654">
    <property type="component" value="Unassembled WGS sequence"/>
</dbReference>
<evidence type="ECO:0000256" key="1">
    <source>
        <dbReference type="SAM" id="Phobius"/>
    </source>
</evidence>
<dbReference type="InterPro" id="IPR024399">
    <property type="entry name" value="DUF2628"/>
</dbReference>
<feature type="transmembrane region" description="Helical" evidence="1">
    <location>
        <begin position="63"/>
        <end position="80"/>
    </location>
</feature>
<organism evidence="2 3">
    <name type="scientific">Muricoccus pecuniae</name>
    <dbReference type="NCBI Taxonomy" id="693023"/>
    <lineage>
        <taxon>Bacteria</taxon>
        <taxon>Pseudomonadati</taxon>
        <taxon>Pseudomonadota</taxon>
        <taxon>Alphaproteobacteria</taxon>
        <taxon>Acetobacterales</taxon>
        <taxon>Roseomonadaceae</taxon>
        <taxon>Muricoccus</taxon>
    </lineage>
</organism>
<keyword evidence="1" id="KW-1133">Transmembrane helix</keyword>
<keyword evidence="1" id="KW-0812">Transmembrane</keyword>
<accession>A0A840Y621</accession>
<dbReference type="AlphaFoldDB" id="A0A840Y621"/>
<name>A0A840Y621_9PROT</name>
<dbReference type="EMBL" id="JACIJD010000009">
    <property type="protein sequence ID" value="MBB5694219.1"/>
    <property type="molecule type" value="Genomic_DNA"/>
</dbReference>